<evidence type="ECO:0000256" key="7">
    <source>
        <dbReference type="SAM" id="MobiDB-lite"/>
    </source>
</evidence>
<feature type="compositionally biased region" description="Low complexity" evidence="7">
    <location>
        <begin position="305"/>
        <end position="319"/>
    </location>
</feature>
<evidence type="ECO:0000256" key="3">
    <source>
        <dbReference type="ARBA" id="ARBA00022679"/>
    </source>
</evidence>
<evidence type="ECO:0000256" key="6">
    <source>
        <dbReference type="PROSITE-ProRule" id="PRU00175"/>
    </source>
</evidence>
<protein>
    <recommendedName>
        <fullName evidence="2">RING-type E3 ubiquitin transferase</fullName>
        <ecNumber evidence="2">2.3.2.27</ecNumber>
    </recommendedName>
</protein>
<keyword evidence="6" id="KW-0863">Zinc-finger</keyword>
<dbReference type="SMART" id="SM00184">
    <property type="entry name" value="RING"/>
    <property type="match status" value="1"/>
</dbReference>
<dbReference type="PROSITE" id="PS50089">
    <property type="entry name" value="ZF_RING_2"/>
    <property type="match status" value="1"/>
</dbReference>
<gene>
    <name evidence="9" type="ORF">FH972_026275</name>
</gene>
<evidence type="ECO:0000259" key="8">
    <source>
        <dbReference type="PROSITE" id="PS50089"/>
    </source>
</evidence>
<sequence>MDAVRQSEVSTDHAGRKGKEKEKAHEDICVICLETISERAIAVPCNHCNFDFICLLSWLQDHPQCPLCKAPLTAVEYDWRAPHDYKTFLVPSLCPPANTQNQTSVDTPRLRCRHRGGRGSRGRRPRSEALRPTASEAISRRRYIYRRQLYSLHVGSNAYSRFRDFTPSTFAKSSELQSRARMWIRRELQVFDFLSDSATNLQGSNVISAKKKVENLEFLLSYIVSVLGTVDVKSSSGAAQRLLTDFLGQDNAGLFLHELSHWLRSPYTQLENWDRNVQYAEKLPEYQGEQGAQTYDSRNVPWGGSQSCSPSSSRSWNPH</sequence>
<reference evidence="9 10" key="1">
    <citation type="submission" date="2019-06" db="EMBL/GenBank/DDBJ databases">
        <title>A chromosomal-level reference genome of Carpinus fangiana (Coryloideae, Betulaceae).</title>
        <authorList>
            <person name="Yang X."/>
            <person name="Wang Z."/>
            <person name="Zhang L."/>
            <person name="Hao G."/>
            <person name="Liu J."/>
            <person name="Yang Y."/>
        </authorList>
    </citation>
    <scope>NUCLEOTIDE SEQUENCE [LARGE SCALE GENOMIC DNA]</scope>
    <source>
        <strain evidence="9">Cfa_2016G</strain>
        <tissue evidence="9">Leaf</tissue>
    </source>
</reference>
<dbReference type="AlphaFoldDB" id="A0A5N6L3K3"/>
<dbReference type="PANTHER" id="PTHR46077">
    <property type="entry name" value="E3 UBIQUITIN-PROTEIN LIGASE TOPORS"/>
    <property type="match status" value="1"/>
</dbReference>
<keyword evidence="3" id="KW-0808">Transferase</keyword>
<accession>A0A5N6L3K3</accession>
<dbReference type="Proteomes" id="UP000327013">
    <property type="component" value="Unassembled WGS sequence"/>
</dbReference>
<keyword evidence="10" id="KW-1185">Reference proteome</keyword>
<dbReference type="OrthoDB" id="21204at2759"/>
<dbReference type="Pfam" id="PF13639">
    <property type="entry name" value="zf-RING_2"/>
    <property type="match status" value="1"/>
</dbReference>
<keyword evidence="4" id="KW-0805">Transcription regulation</keyword>
<dbReference type="EC" id="2.3.2.27" evidence="2"/>
<dbReference type="GO" id="GO:0008270">
    <property type="term" value="F:zinc ion binding"/>
    <property type="evidence" value="ECO:0007669"/>
    <property type="project" value="UniProtKB-KW"/>
</dbReference>
<dbReference type="SUPFAM" id="SSF57850">
    <property type="entry name" value="RING/U-box"/>
    <property type="match status" value="1"/>
</dbReference>
<comment type="catalytic activity">
    <reaction evidence="1">
        <text>S-ubiquitinyl-[E2 ubiquitin-conjugating enzyme]-L-cysteine + [acceptor protein]-L-lysine = [E2 ubiquitin-conjugating enzyme]-L-cysteine + N(6)-ubiquitinyl-[acceptor protein]-L-lysine.</text>
        <dbReference type="EC" id="2.3.2.27"/>
    </reaction>
</comment>
<feature type="compositionally biased region" description="Basic residues" evidence="7">
    <location>
        <begin position="110"/>
        <end position="124"/>
    </location>
</feature>
<dbReference type="GO" id="GO:0061630">
    <property type="term" value="F:ubiquitin protein ligase activity"/>
    <property type="evidence" value="ECO:0007669"/>
    <property type="project" value="UniProtKB-EC"/>
</dbReference>
<comment type="caution">
    <text evidence="9">The sequence shown here is derived from an EMBL/GenBank/DDBJ whole genome shotgun (WGS) entry which is preliminary data.</text>
</comment>
<evidence type="ECO:0000256" key="1">
    <source>
        <dbReference type="ARBA" id="ARBA00000900"/>
    </source>
</evidence>
<evidence type="ECO:0000256" key="2">
    <source>
        <dbReference type="ARBA" id="ARBA00012483"/>
    </source>
</evidence>
<evidence type="ECO:0000313" key="9">
    <source>
        <dbReference type="EMBL" id="KAB8664852.1"/>
    </source>
</evidence>
<evidence type="ECO:0000256" key="5">
    <source>
        <dbReference type="ARBA" id="ARBA00023163"/>
    </source>
</evidence>
<dbReference type="InterPro" id="IPR001841">
    <property type="entry name" value="Znf_RING"/>
</dbReference>
<name>A0A5N6L3K3_9ROSI</name>
<feature type="domain" description="RING-type" evidence="8">
    <location>
        <begin position="29"/>
        <end position="69"/>
    </location>
</feature>
<dbReference type="InterPro" id="IPR013083">
    <property type="entry name" value="Znf_RING/FYVE/PHD"/>
</dbReference>
<dbReference type="EMBL" id="VIBQ01000083">
    <property type="protein sequence ID" value="KAB8664852.1"/>
    <property type="molecule type" value="Genomic_DNA"/>
</dbReference>
<keyword evidence="6" id="KW-0862">Zinc</keyword>
<feature type="region of interest" description="Disordered" evidence="7">
    <location>
        <begin position="99"/>
        <end position="132"/>
    </location>
</feature>
<organism evidence="9 10">
    <name type="scientific">Carpinus fangiana</name>
    <dbReference type="NCBI Taxonomy" id="176857"/>
    <lineage>
        <taxon>Eukaryota</taxon>
        <taxon>Viridiplantae</taxon>
        <taxon>Streptophyta</taxon>
        <taxon>Embryophyta</taxon>
        <taxon>Tracheophyta</taxon>
        <taxon>Spermatophyta</taxon>
        <taxon>Magnoliopsida</taxon>
        <taxon>eudicotyledons</taxon>
        <taxon>Gunneridae</taxon>
        <taxon>Pentapetalae</taxon>
        <taxon>rosids</taxon>
        <taxon>fabids</taxon>
        <taxon>Fagales</taxon>
        <taxon>Betulaceae</taxon>
        <taxon>Carpinus</taxon>
    </lineage>
</organism>
<keyword evidence="5" id="KW-0804">Transcription</keyword>
<dbReference type="GO" id="GO:0000209">
    <property type="term" value="P:protein polyubiquitination"/>
    <property type="evidence" value="ECO:0007669"/>
    <property type="project" value="TreeGrafter"/>
</dbReference>
<proteinExistence type="predicted"/>
<dbReference type="PANTHER" id="PTHR46077:SF1">
    <property type="entry name" value="TOP1 BINDING ARGININE_SERINE RICH PROTEIN, E3 UBIQUITIN LIGASE"/>
    <property type="match status" value="1"/>
</dbReference>
<evidence type="ECO:0000256" key="4">
    <source>
        <dbReference type="ARBA" id="ARBA00023015"/>
    </source>
</evidence>
<keyword evidence="6" id="KW-0479">Metal-binding</keyword>
<dbReference type="Gene3D" id="3.30.40.10">
    <property type="entry name" value="Zinc/RING finger domain, C3HC4 (zinc finger)"/>
    <property type="match status" value="1"/>
</dbReference>
<feature type="region of interest" description="Disordered" evidence="7">
    <location>
        <begin position="288"/>
        <end position="319"/>
    </location>
</feature>
<evidence type="ECO:0000313" key="10">
    <source>
        <dbReference type="Proteomes" id="UP000327013"/>
    </source>
</evidence>
<dbReference type="GO" id="GO:0006513">
    <property type="term" value="P:protein monoubiquitination"/>
    <property type="evidence" value="ECO:0007669"/>
    <property type="project" value="TreeGrafter"/>
</dbReference>